<dbReference type="CDD" id="cd02440">
    <property type="entry name" value="AdoMet_MTases"/>
    <property type="match status" value="1"/>
</dbReference>
<organism evidence="2 3">
    <name type="scientific">Altererythrobacter arenosus</name>
    <dbReference type="NCBI Taxonomy" id="3032592"/>
    <lineage>
        <taxon>Bacteria</taxon>
        <taxon>Pseudomonadati</taxon>
        <taxon>Pseudomonadota</taxon>
        <taxon>Alphaproteobacteria</taxon>
        <taxon>Sphingomonadales</taxon>
        <taxon>Erythrobacteraceae</taxon>
        <taxon>Altererythrobacter</taxon>
    </lineage>
</organism>
<evidence type="ECO:0000313" key="2">
    <source>
        <dbReference type="EMBL" id="WFL76735.1"/>
    </source>
</evidence>
<dbReference type="SUPFAM" id="SSF53335">
    <property type="entry name" value="S-adenosyl-L-methionine-dependent methyltransferases"/>
    <property type="match status" value="1"/>
</dbReference>
<accession>A0ABY8FR72</accession>
<name>A0ABY8FR72_9SPHN</name>
<dbReference type="GO" id="GO:0032259">
    <property type="term" value="P:methylation"/>
    <property type="evidence" value="ECO:0007669"/>
    <property type="project" value="UniProtKB-KW"/>
</dbReference>
<dbReference type="Proteomes" id="UP001215827">
    <property type="component" value="Chromosome"/>
</dbReference>
<dbReference type="RefSeq" id="WP_278015496.1">
    <property type="nucleotide sequence ID" value="NZ_CP121106.1"/>
</dbReference>
<evidence type="ECO:0000313" key="3">
    <source>
        <dbReference type="Proteomes" id="UP001215827"/>
    </source>
</evidence>
<protein>
    <submittedName>
        <fullName evidence="2">Class I SAM-dependent methyltransferase</fullName>
        <ecNumber evidence="2">2.1.1.-</ecNumber>
    </submittedName>
</protein>
<keyword evidence="2" id="KW-0489">Methyltransferase</keyword>
<feature type="domain" description="Methyltransferase" evidence="1">
    <location>
        <begin position="43"/>
        <end position="143"/>
    </location>
</feature>
<dbReference type="InterPro" id="IPR025714">
    <property type="entry name" value="Methyltranfer_dom"/>
</dbReference>
<dbReference type="GO" id="GO:0008168">
    <property type="term" value="F:methyltransferase activity"/>
    <property type="evidence" value="ECO:0007669"/>
    <property type="project" value="UniProtKB-KW"/>
</dbReference>
<reference evidence="2 3" key="1">
    <citation type="submission" date="2023-03" db="EMBL/GenBank/DDBJ databases">
        <title>Altererythrobacter sp. CAU 1644 isolated from sand.</title>
        <authorList>
            <person name="Kim W."/>
        </authorList>
    </citation>
    <scope>NUCLEOTIDE SEQUENCE [LARGE SCALE GENOMIC DNA]</scope>
    <source>
        <strain evidence="2 3">CAU 1644</strain>
    </source>
</reference>
<dbReference type="EMBL" id="CP121106">
    <property type="protein sequence ID" value="WFL76735.1"/>
    <property type="molecule type" value="Genomic_DNA"/>
</dbReference>
<proteinExistence type="predicted"/>
<keyword evidence="2" id="KW-0808">Transferase</keyword>
<keyword evidence="3" id="KW-1185">Reference proteome</keyword>
<dbReference type="EC" id="2.1.1.-" evidence="2"/>
<dbReference type="InterPro" id="IPR029063">
    <property type="entry name" value="SAM-dependent_MTases_sf"/>
</dbReference>
<dbReference type="Gene3D" id="3.40.50.150">
    <property type="entry name" value="Vaccinia Virus protein VP39"/>
    <property type="match status" value="1"/>
</dbReference>
<evidence type="ECO:0000259" key="1">
    <source>
        <dbReference type="Pfam" id="PF13847"/>
    </source>
</evidence>
<sequence>MPGIEDWQGQVGETWASEWLRTDRSFSNLTPQLVDRVLRREFTHALDIGCGAGELSIRVAGARPEAQVLGVDVNESLIATARERAGGSSNLAFEIHDAGRWTPPEEARPQSLFSRHGVMFFDDPVAAFENLRAAASPLGAALTFSCFRSLSDNPFFTQIGALLPKGEDLADPTAPGPFAFADRDRVASILTDAGWRDIEFERIDFEMIAGAGVDPVGDACAYFNRIGPAARALAGMPEEERPPIRAKIAELAASNLRDGKVAMMASVWIVTASTN</sequence>
<gene>
    <name evidence="2" type="ORF">P7228_12100</name>
</gene>
<dbReference type="Pfam" id="PF13847">
    <property type="entry name" value="Methyltransf_31"/>
    <property type="match status" value="1"/>
</dbReference>